<evidence type="ECO:0000256" key="2">
    <source>
        <dbReference type="ARBA" id="ARBA00023125"/>
    </source>
</evidence>
<dbReference type="SMART" id="SM00418">
    <property type="entry name" value="HTH_ARSR"/>
    <property type="match status" value="1"/>
</dbReference>
<keyword evidence="3" id="KW-0804">Transcription</keyword>
<dbReference type="CDD" id="cd00090">
    <property type="entry name" value="HTH_ARSR"/>
    <property type="match status" value="1"/>
</dbReference>
<protein>
    <submittedName>
        <fullName evidence="5">Arsenical resistance operon repressor</fullName>
    </submittedName>
</protein>
<dbReference type="PRINTS" id="PR00778">
    <property type="entry name" value="HTHARSR"/>
</dbReference>
<dbReference type="InterPro" id="IPR036390">
    <property type="entry name" value="WH_DNA-bd_sf"/>
</dbReference>
<dbReference type="InterPro" id="IPR051081">
    <property type="entry name" value="HTH_MetalResp_TranReg"/>
</dbReference>
<accession>A0A2R6XXJ7</accession>
<reference evidence="6" key="1">
    <citation type="journal article" date="2018" name="Sci. Rep.">
        <title>Lignite coal burning seam in the remote Altai Mountains harbors a hydrogen-driven thermophilic microbial community.</title>
        <authorList>
            <person name="Kadnikov V.V."/>
            <person name="Mardanov A.V."/>
            <person name="Ivasenko D.A."/>
            <person name="Antsiferov D.V."/>
            <person name="Beletsky A.V."/>
            <person name="Karnachuk O.V."/>
            <person name="Ravin N.V."/>
        </authorList>
    </citation>
    <scope>NUCLEOTIDE SEQUENCE [LARGE SCALE GENOMIC DNA]</scope>
</reference>
<dbReference type="PROSITE" id="PS50987">
    <property type="entry name" value="HTH_ARSR_2"/>
    <property type="match status" value="1"/>
</dbReference>
<dbReference type="Gene3D" id="1.10.10.10">
    <property type="entry name" value="Winged helix-like DNA-binding domain superfamily/Winged helix DNA-binding domain"/>
    <property type="match status" value="1"/>
</dbReference>
<dbReference type="PANTHER" id="PTHR33154:SF18">
    <property type="entry name" value="ARSENICAL RESISTANCE OPERON REPRESSOR"/>
    <property type="match status" value="1"/>
</dbReference>
<dbReference type="AlphaFoldDB" id="A0A2R6XXJ7"/>
<feature type="domain" description="HTH arsR-type" evidence="4">
    <location>
        <begin position="23"/>
        <end position="117"/>
    </location>
</feature>
<dbReference type="PANTHER" id="PTHR33154">
    <property type="entry name" value="TRANSCRIPTIONAL REGULATOR, ARSR FAMILY"/>
    <property type="match status" value="1"/>
</dbReference>
<dbReference type="EMBL" id="PEBX01000179">
    <property type="protein sequence ID" value="PTQ55154.1"/>
    <property type="molecule type" value="Genomic_DNA"/>
</dbReference>
<evidence type="ECO:0000259" key="4">
    <source>
        <dbReference type="PROSITE" id="PS50987"/>
    </source>
</evidence>
<dbReference type="SUPFAM" id="SSF46785">
    <property type="entry name" value="Winged helix' DNA-binding domain"/>
    <property type="match status" value="1"/>
</dbReference>
<dbReference type="GO" id="GO:0003700">
    <property type="term" value="F:DNA-binding transcription factor activity"/>
    <property type="evidence" value="ECO:0007669"/>
    <property type="project" value="InterPro"/>
</dbReference>
<dbReference type="InterPro" id="IPR001845">
    <property type="entry name" value="HTH_ArsR_DNA-bd_dom"/>
</dbReference>
<keyword evidence="1" id="KW-0805">Transcription regulation</keyword>
<dbReference type="GO" id="GO:0003677">
    <property type="term" value="F:DNA binding"/>
    <property type="evidence" value="ECO:0007669"/>
    <property type="project" value="UniProtKB-KW"/>
</dbReference>
<evidence type="ECO:0000313" key="5">
    <source>
        <dbReference type="EMBL" id="PTQ55154.1"/>
    </source>
</evidence>
<dbReference type="NCBIfam" id="NF033788">
    <property type="entry name" value="HTH_metalloreg"/>
    <property type="match status" value="1"/>
</dbReference>
<proteinExistence type="predicted"/>
<dbReference type="Pfam" id="PF01022">
    <property type="entry name" value="HTH_5"/>
    <property type="match status" value="1"/>
</dbReference>
<keyword evidence="2" id="KW-0238">DNA-binding</keyword>
<dbReference type="InterPro" id="IPR011991">
    <property type="entry name" value="ArsR-like_HTH"/>
</dbReference>
<comment type="caution">
    <text evidence="5">The sequence shown here is derived from an EMBL/GenBank/DDBJ whole genome shotgun (WGS) entry which is preliminary data.</text>
</comment>
<name>A0A2R6XXJ7_9BACL</name>
<sequence>MSQGASNETLDGTWVKMVKDAGNSEMRFSELAARYKALGDETRLAMLAYLKVRTLCVCELVPLLGVSQSAVSQHLRRLKEAGWVVSERRGQWVYYSLNETMVKVYPSIIAALPDMSDEILKLEQEDNKLQCKL</sequence>
<gene>
    <name evidence="5" type="ORF">BSOLF_0069</name>
</gene>
<dbReference type="InterPro" id="IPR036388">
    <property type="entry name" value="WH-like_DNA-bd_sf"/>
</dbReference>
<evidence type="ECO:0000256" key="1">
    <source>
        <dbReference type="ARBA" id="ARBA00023015"/>
    </source>
</evidence>
<evidence type="ECO:0000313" key="6">
    <source>
        <dbReference type="Proteomes" id="UP000244338"/>
    </source>
</evidence>
<dbReference type="Proteomes" id="UP000244338">
    <property type="component" value="Unassembled WGS sequence"/>
</dbReference>
<evidence type="ECO:0000256" key="3">
    <source>
        <dbReference type="ARBA" id="ARBA00023163"/>
    </source>
</evidence>
<organism evidence="5 6">
    <name type="scientific">Candidatus Carbonibacillus altaicus</name>
    <dbReference type="NCBI Taxonomy" id="2163959"/>
    <lineage>
        <taxon>Bacteria</taxon>
        <taxon>Bacillati</taxon>
        <taxon>Bacillota</taxon>
        <taxon>Bacilli</taxon>
        <taxon>Bacillales</taxon>
        <taxon>Candidatus Carbonibacillus</taxon>
    </lineage>
</organism>